<protein>
    <submittedName>
        <fullName evidence="2">Uncharacterized protein</fullName>
    </submittedName>
</protein>
<comment type="caution">
    <text evidence="2">The sequence shown here is derived from an EMBL/GenBank/DDBJ whole genome shotgun (WGS) entry which is preliminary data.</text>
</comment>
<organism evidence="2 3">
    <name type="scientific">Novosphingobium flavum</name>
    <dbReference type="NCBI Taxonomy" id="1778672"/>
    <lineage>
        <taxon>Bacteria</taxon>
        <taxon>Pseudomonadati</taxon>
        <taxon>Pseudomonadota</taxon>
        <taxon>Alphaproteobacteria</taxon>
        <taxon>Sphingomonadales</taxon>
        <taxon>Sphingomonadaceae</taxon>
        <taxon>Novosphingobium</taxon>
    </lineage>
</organism>
<feature type="region of interest" description="Disordered" evidence="1">
    <location>
        <begin position="1"/>
        <end position="30"/>
    </location>
</feature>
<evidence type="ECO:0000313" key="3">
    <source>
        <dbReference type="Proteomes" id="UP000566813"/>
    </source>
</evidence>
<dbReference type="Proteomes" id="UP000566813">
    <property type="component" value="Unassembled WGS sequence"/>
</dbReference>
<name>A0A7X1FUV7_9SPHN</name>
<evidence type="ECO:0000256" key="1">
    <source>
        <dbReference type="SAM" id="MobiDB-lite"/>
    </source>
</evidence>
<feature type="non-terminal residue" evidence="2">
    <location>
        <position position="1"/>
    </location>
</feature>
<accession>A0A7X1FUV7</accession>
<gene>
    <name evidence="2" type="ORF">H7F51_17910</name>
</gene>
<reference evidence="2 3" key="1">
    <citation type="submission" date="2020-08" db="EMBL/GenBank/DDBJ databases">
        <title>The genome sequence of type strain Novosphingobium flavum NBRC 111647.</title>
        <authorList>
            <person name="Liu Y."/>
        </authorList>
    </citation>
    <scope>NUCLEOTIDE SEQUENCE [LARGE SCALE GENOMIC DNA]</scope>
    <source>
        <strain evidence="2 3">NBRC 111647</strain>
    </source>
</reference>
<sequence length="144" mass="15024">PAPPPPAPPRPAPPAPADWRDAPQTRGSWSWAAEGGRSVARYGVAGSAPVAMLACDRAARSLNLWRTGAVSGAVPLVITSTSGRQMLNATNGEGGGAAAGLSPRDPVLDAIAYSRGRFMLEMPGNPPLYLPSWPELTRVIEDCR</sequence>
<proteinExistence type="predicted"/>
<dbReference type="AlphaFoldDB" id="A0A7X1FUV7"/>
<keyword evidence="3" id="KW-1185">Reference proteome</keyword>
<evidence type="ECO:0000313" key="2">
    <source>
        <dbReference type="EMBL" id="MBC2667398.1"/>
    </source>
</evidence>
<dbReference type="RefSeq" id="WP_185665696.1">
    <property type="nucleotide sequence ID" value="NZ_JACLAW010000019.1"/>
</dbReference>
<feature type="compositionally biased region" description="Pro residues" evidence="1">
    <location>
        <begin position="1"/>
        <end position="16"/>
    </location>
</feature>
<dbReference type="EMBL" id="JACLAW010000019">
    <property type="protein sequence ID" value="MBC2667398.1"/>
    <property type="molecule type" value="Genomic_DNA"/>
</dbReference>